<name>A0A2A6E0D5_9BACL</name>
<evidence type="ECO:0000256" key="1">
    <source>
        <dbReference type="ARBA" id="ARBA00010792"/>
    </source>
</evidence>
<gene>
    <name evidence="5" type="ORF">BLM47_06840</name>
</gene>
<keyword evidence="2" id="KW-1133">Transmembrane helix</keyword>
<comment type="similarity">
    <text evidence="1">Belongs to the DedA family.</text>
</comment>
<sequence length="356" mass="39229">MIAELLQWIESLGYWGIMLGLMIEIIPSEIVLAYGGYLVAQGKISFVGAVVFGIIGGTVAQWFLYWIGLYGGRPFVEKYGKYLLIRPHHLEVAERWCERYGAGVIFTGRFVPVVRHAISVPAGIAKMPFWRFTVLTVLAMVPWSVFFIYLGMKLGENWKRIKEEAAPYVGPIVAGAVLLAAVYFIWKRRRSARQGGTEGGAGDAPERLFGDIGGEYRVLSGRRLKLEDGVREFDHIVVGPNGVFHIDAGSGREGGPADSRLYRREYALRRLLREHGIEADVVGVVCVGGRTGDSPAHAGGAMFAAGGRESAVRPPFLTVTADRLAQTIRSHIGRRPPLSSETVERIARLIESRCET</sequence>
<feature type="transmembrane region" description="Helical" evidence="2">
    <location>
        <begin position="12"/>
        <end position="34"/>
    </location>
</feature>
<evidence type="ECO:0000256" key="2">
    <source>
        <dbReference type="SAM" id="Phobius"/>
    </source>
</evidence>
<feature type="domain" description="VTT" evidence="4">
    <location>
        <begin position="26"/>
        <end position="151"/>
    </location>
</feature>
<dbReference type="GO" id="GO:0005886">
    <property type="term" value="C:plasma membrane"/>
    <property type="evidence" value="ECO:0007669"/>
    <property type="project" value="TreeGrafter"/>
</dbReference>
<feature type="domain" description="NERD" evidence="3">
    <location>
        <begin position="214"/>
        <end position="249"/>
    </location>
</feature>
<reference evidence="5 6" key="1">
    <citation type="submission" date="2016-12" db="EMBL/GenBank/DDBJ databases">
        <title>Candidatus Reconcilibacillus cellulovorans genome.</title>
        <authorList>
            <person name="Kolinko S."/>
            <person name="Wu Y.-W."/>
            <person name="Tachea F."/>
            <person name="Denzel E."/>
            <person name="Hiras J."/>
            <person name="Baecker N."/>
            <person name="Chan L.J."/>
            <person name="Eichorst S.A."/>
            <person name="Frey D."/>
            <person name="Adams P.D."/>
            <person name="Pray T."/>
            <person name="Tanjore D."/>
            <person name="Petzold C.J."/>
            <person name="Gladden J.M."/>
            <person name="Simmons B.A."/>
            <person name="Singer S.W."/>
        </authorList>
    </citation>
    <scope>NUCLEOTIDE SEQUENCE [LARGE SCALE GENOMIC DNA]</scope>
    <source>
        <strain evidence="5">JTherm</strain>
    </source>
</reference>
<dbReference type="Pfam" id="PF09335">
    <property type="entry name" value="VTT_dom"/>
    <property type="match status" value="1"/>
</dbReference>
<dbReference type="AlphaFoldDB" id="A0A2A6E0D5"/>
<feature type="transmembrane region" description="Helical" evidence="2">
    <location>
        <begin position="165"/>
        <end position="186"/>
    </location>
</feature>
<dbReference type="PANTHER" id="PTHR42709:SF8">
    <property type="entry name" value="UNDECAPRENYL PHOSPHATE TRANSPORTER A"/>
    <property type="match status" value="1"/>
</dbReference>
<organism evidence="5 6">
    <name type="scientific">Candidatus Reconcilbacillus cellulovorans</name>
    <dbReference type="NCBI Taxonomy" id="1906605"/>
    <lineage>
        <taxon>Bacteria</taxon>
        <taxon>Bacillati</taxon>
        <taxon>Bacillota</taxon>
        <taxon>Bacilli</taxon>
        <taxon>Bacillales</taxon>
        <taxon>Paenibacillaceae</taxon>
        <taxon>Candidatus Reconcilbacillus</taxon>
    </lineage>
</organism>
<dbReference type="Proteomes" id="UP000243688">
    <property type="component" value="Unassembled WGS sequence"/>
</dbReference>
<evidence type="ECO:0000313" key="6">
    <source>
        <dbReference type="Proteomes" id="UP000243688"/>
    </source>
</evidence>
<dbReference type="EMBL" id="MOXJ01000014">
    <property type="protein sequence ID" value="PDO10445.1"/>
    <property type="molecule type" value="Genomic_DNA"/>
</dbReference>
<comment type="caution">
    <text evidence="5">The sequence shown here is derived from an EMBL/GenBank/DDBJ whole genome shotgun (WGS) entry which is preliminary data.</text>
</comment>
<dbReference type="InterPro" id="IPR011528">
    <property type="entry name" value="NERD"/>
</dbReference>
<evidence type="ECO:0008006" key="7">
    <source>
        <dbReference type="Google" id="ProtNLM"/>
    </source>
</evidence>
<dbReference type="InterPro" id="IPR051311">
    <property type="entry name" value="DedA_domain"/>
</dbReference>
<evidence type="ECO:0000313" key="5">
    <source>
        <dbReference type="EMBL" id="PDO10445.1"/>
    </source>
</evidence>
<accession>A0A2A6E0D5</accession>
<dbReference type="PANTHER" id="PTHR42709">
    <property type="entry name" value="ALKALINE PHOSPHATASE LIKE PROTEIN"/>
    <property type="match status" value="1"/>
</dbReference>
<proteinExistence type="inferred from homology"/>
<protein>
    <recommendedName>
        <fullName evidence="7">NERD domain-containing protein</fullName>
    </recommendedName>
</protein>
<evidence type="ECO:0000259" key="3">
    <source>
        <dbReference type="Pfam" id="PF08378"/>
    </source>
</evidence>
<evidence type="ECO:0000259" key="4">
    <source>
        <dbReference type="Pfam" id="PF09335"/>
    </source>
</evidence>
<keyword evidence="2" id="KW-0812">Transmembrane</keyword>
<feature type="transmembrane region" description="Helical" evidence="2">
    <location>
        <begin position="46"/>
        <end position="68"/>
    </location>
</feature>
<feature type="transmembrane region" description="Helical" evidence="2">
    <location>
        <begin position="129"/>
        <end position="150"/>
    </location>
</feature>
<dbReference type="InterPro" id="IPR032816">
    <property type="entry name" value="VTT_dom"/>
</dbReference>
<dbReference type="Pfam" id="PF08378">
    <property type="entry name" value="NERD"/>
    <property type="match status" value="1"/>
</dbReference>
<keyword evidence="2" id="KW-0472">Membrane</keyword>